<dbReference type="GO" id="GO:0006210">
    <property type="term" value="P:thymine catabolic process"/>
    <property type="evidence" value="ECO:0007669"/>
    <property type="project" value="TreeGrafter"/>
</dbReference>
<dbReference type="InterPro" id="IPR016162">
    <property type="entry name" value="Ald_DH_N"/>
</dbReference>
<dbReference type="Gene3D" id="3.40.309.10">
    <property type="entry name" value="Aldehyde Dehydrogenase, Chain A, domain 2"/>
    <property type="match status" value="1"/>
</dbReference>
<dbReference type="EMBL" id="CM029042">
    <property type="protein sequence ID" value="KAG2620516.1"/>
    <property type="molecule type" value="Genomic_DNA"/>
</dbReference>
<evidence type="ECO:0000313" key="6">
    <source>
        <dbReference type="EMBL" id="KAG2620516.1"/>
    </source>
</evidence>
<dbReference type="PANTHER" id="PTHR43866:SF3">
    <property type="entry name" value="METHYLMALONATE-SEMIALDEHYDE DEHYDROGENASE [ACYLATING], MITOCHONDRIAL"/>
    <property type="match status" value="1"/>
</dbReference>
<dbReference type="SUPFAM" id="SSF53720">
    <property type="entry name" value="ALDH-like"/>
    <property type="match status" value="1"/>
</dbReference>
<keyword evidence="7" id="KW-1185">Reference proteome</keyword>
<sequence length="239" mass="26012">MVTTLLLAAKHGSRLKYMEDSGPGDNFHIRRLLRRQRQDMTRQSLKRVQSNMGAKNHTIILPDADRDATLNALIAAGFGAAGQRCMALSTAVFVRGSESWEDELVKRASGLVVNSGMVNDADLGPVISRQAKDCICKLVQNGVDSGACLLLDRRDIVVPQFEDGNFVGPTLLADEACSPRASTSAVSLTRDMQVQLLPLRASAPVFMNFSRILSCCVMDELDVLGFDRWKTTLACIAIG</sequence>
<dbReference type="GO" id="GO:0004491">
    <property type="term" value="F:methylmalonate-semialdehyde dehydrogenase (acylating, NAD) activity"/>
    <property type="evidence" value="ECO:0007669"/>
    <property type="project" value="UniProtKB-EC"/>
</dbReference>
<evidence type="ECO:0000259" key="5">
    <source>
        <dbReference type="Pfam" id="PF00171"/>
    </source>
</evidence>
<dbReference type="AlphaFoldDB" id="A0A8T0UHE9"/>
<dbReference type="Gene3D" id="3.40.605.10">
    <property type="entry name" value="Aldehyde Dehydrogenase, Chain A, domain 1"/>
    <property type="match status" value="1"/>
</dbReference>
<dbReference type="EC" id="1.2.1.27" evidence="2"/>
<dbReference type="InterPro" id="IPR015590">
    <property type="entry name" value="Aldehyde_DH_dom"/>
</dbReference>
<gene>
    <name evidence="6" type="ORF">PVAP13_3NG219400</name>
</gene>
<dbReference type="InterPro" id="IPR016161">
    <property type="entry name" value="Ald_DH/histidinol_DH"/>
</dbReference>
<evidence type="ECO:0000256" key="3">
    <source>
        <dbReference type="ARBA" id="ARBA00023002"/>
    </source>
</evidence>
<organism evidence="6 7">
    <name type="scientific">Panicum virgatum</name>
    <name type="common">Blackwell switchgrass</name>
    <dbReference type="NCBI Taxonomy" id="38727"/>
    <lineage>
        <taxon>Eukaryota</taxon>
        <taxon>Viridiplantae</taxon>
        <taxon>Streptophyta</taxon>
        <taxon>Embryophyta</taxon>
        <taxon>Tracheophyta</taxon>
        <taxon>Spermatophyta</taxon>
        <taxon>Magnoliopsida</taxon>
        <taxon>Liliopsida</taxon>
        <taxon>Poales</taxon>
        <taxon>Poaceae</taxon>
        <taxon>PACMAD clade</taxon>
        <taxon>Panicoideae</taxon>
        <taxon>Panicodae</taxon>
        <taxon>Paniceae</taxon>
        <taxon>Panicinae</taxon>
        <taxon>Panicum</taxon>
        <taxon>Panicum sect. Hiantes</taxon>
    </lineage>
</organism>
<dbReference type="InterPro" id="IPR016163">
    <property type="entry name" value="Ald_DH_C"/>
</dbReference>
<accession>A0A8T0UHE9</accession>
<dbReference type="InterPro" id="IPR010061">
    <property type="entry name" value="MeMal-semiAld_DH"/>
</dbReference>
<evidence type="ECO:0000256" key="4">
    <source>
        <dbReference type="ARBA" id="ARBA00023027"/>
    </source>
</evidence>
<proteinExistence type="inferred from homology"/>
<dbReference type="PANTHER" id="PTHR43866">
    <property type="entry name" value="MALONATE-SEMIALDEHYDE DEHYDROGENASE"/>
    <property type="match status" value="1"/>
</dbReference>
<dbReference type="PROSITE" id="PS00070">
    <property type="entry name" value="ALDEHYDE_DEHYDR_CYS"/>
    <property type="match status" value="1"/>
</dbReference>
<dbReference type="Pfam" id="PF00171">
    <property type="entry name" value="Aldedh"/>
    <property type="match status" value="1"/>
</dbReference>
<dbReference type="GO" id="GO:0006574">
    <property type="term" value="P:L-valine catabolic process"/>
    <property type="evidence" value="ECO:0007669"/>
    <property type="project" value="TreeGrafter"/>
</dbReference>
<protein>
    <recommendedName>
        <fullName evidence="2">methylmalonate-semialdehyde dehydrogenase (CoA acylating)</fullName>
        <ecNumber evidence="2">1.2.1.27</ecNumber>
    </recommendedName>
</protein>
<dbReference type="GO" id="GO:0005739">
    <property type="term" value="C:mitochondrion"/>
    <property type="evidence" value="ECO:0007669"/>
    <property type="project" value="TreeGrafter"/>
</dbReference>
<keyword evidence="4" id="KW-0520">NAD</keyword>
<evidence type="ECO:0000256" key="1">
    <source>
        <dbReference type="ARBA" id="ARBA00009986"/>
    </source>
</evidence>
<dbReference type="Proteomes" id="UP000823388">
    <property type="component" value="Chromosome 3N"/>
</dbReference>
<evidence type="ECO:0000256" key="2">
    <source>
        <dbReference type="ARBA" id="ARBA00013048"/>
    </source>
</evidence>
<keyword evidence="3" id="KW-0560">Oxidoreductase</keyword>
<comment type="caution">
    <text evidence="6">The sequence shown here is derived from an EMBL/GenBank/DDBJ whole genome shotgun (WGS) entry which is preliminary data.</text>
</comment>
<dbReference type="InterPro" id="IPR016160">
    <property type="entry name" value="Ald_DH_CS_CYS"/>
</dbReference>
<reference evidence="6" key="1">
    <citation type="submission" date="2020-05" db="EMBL/GenBank/DDBJ databases">
        <title>WGS assembly of Panicum virgatum.</title>
        <authorList>
            <person name="Lovell J.T."/>
            <person name="Jenkins J."/>
            <person name="Shu S."/>
            <person name="Juenger T.E."/>
            <person name="Schmutz J."/>
        </authorList>
    </citation>
    <scope>NUCLEOTIDE SEQUENCE</scope>
    <source>
        <strain evidence="6">AP13</strain>
    </source>
</reference>
<feature type="domain" description="Aldehyde dehydrogenase" evidence="5">
    <location>
        <begin position="42"/>
        <end position="174"/>
    </location>
</feature>
<name>A0A8T0UHE9_PANVG</name>
<comment type="similarity">
    <text evidence="1">Belongs to the aldehyde dehydrogenase family.</text>
</comment>
<evidence type="ECO:0000313" key="7">
    <source>
        <dbReference type="Proteomes" id="UP000823388"/>
    </source>
</evidence>